<proteinExistence type="inferred from homology"/>
<keyword evidence="6 8" id="KW-1133">Transmembrane helix</keyword>
<sequence length="267" mass="31124">MKDLLFILKEHKKHWYKIYKLSLYDFILPLRDTYLGGLWIVLNPLLRIGVYWFVFGIGIRNGKPVDGHPFLLWMLAGLIPWFYISSSISSGTLAIYSKSAIITKMKFPTSIIPTNTILTQLLNNILLIFIMIIVYVFNGYKATIYYIQIPYYIIAATLLLIGISLITSALVMAVRDINRLVGTVLKFMFYLTPILWTTINLPPIGLKIIRLNPFIYIIEGFRNTFLYNKWFFEDAKFTAYYWLVTIVTILIGAMIHMKFRNRFSDLV</sequence>
<feature type="transmembrane region" description="Helical" evidence="8">
    <location>
        <begin position="149"/>
        <end position="173"/>
    </location>
</feature>
<dbReference type="PANTHER" id="PTHR30413:SF10">
    <property type="entry name" value="CAPSULE POLYSACCHARIDE EXPORT INNER-MEMBRANE PROTEIN CTRC"/>
    <property type="match status" value="1"/>
</dbReference>
<evidence type="ECO:0000256" key="6">
    <source>
        <dbReference type="ARBA" id="ARBA00022989"/>
    </source>
</evidence>
<evidence type="ECO:0000256" key="4">
    <source>
        <dbReference type="ARBA" id="ARBA00022475"/>
    </source>
</evidence>
<dbReference type="GO" id="GO:0015920">
    <property type="term" value="P:lipopolysaccharide transport"/>
    <property type="evidence" value="ECO:0007669"/>
    <property type="project" value="TreeGrafter"/>
</dbReference>
<dbReference type="PROSITE" id="PS51012">
    <property type="entry name" value="ABC_TM2"/>
    <property type="match status" value="1"/>
</dbReference>
<evidence type="ECO:0000313" key="11">
    <source>
        <dbReference type="Proteomes" id="UP001141183"/>
    </source>
</evidence>
<keyword evidence="3 8" id="KW-0813">Transport</keyword>
<dbReference type="AlphaFoldDB" id="A0A9X4AZS6"/>
<evidence type="ECO:0000259" key="9">
    <source>
        <dbReference type="PROSITE" id="PS51012"/>
    </source>
</evidence>
<comment type="similarity">
    <text evidence="2 8">Belongs to the ABC-2 integral membrane protein family.</text>
</comment>
<gene>
    <name evidence="10" type="ORF">NE398_08275</name>
</gene>
<dbReference type="GO" id="GO:0140359">
    <property type="term" value="F:ABC-type transporter activity"/>
    <property type="evidence" value="ECO:0007669"/>
    <property type="project" value="InterPro"/>
</dbReference>
<keyword evidence="5 8" id="KW-0812">Transmembrane</keyword>
<feature type="transmembrane region" description="Helical" evidence="8">
    <location>
        <begin position="180"/>
        <end position="199"/>
    </location>
</feature>
<keyword evidence="7 8" id="KW-0472">Membrane</keyword>
<comment type="subcellular location">
    <subcellularLocation>
        <location evidence="1 8">Cell membrane</location>
        <topology evidence="1 8">Multi-pass membrane protein</topology>
    </subcellularLocation>
</comment>
<keyword evidence="11" id="KW-1185">Reference proteome</keyword>
<dbReference type="EMBL" id="JAMRYU010000007">
    <property type="protein sequence ID" value="MDC4240159.1"/>
    <property type="molecule type" value="Genomic_DNA"/>
</dbReference>
<comment type="caution">
    <text evidence="10">The sequence shown here is derived from an EMBL/GenBank/DDBJ whole genome shotgun (WGS) entry which is preliminary data.</text>
</comment>
<keyword evidence="4 8" id="KW-1003">Cell membrane</keyword>
<dbReference type="RefSeq" id="WP_272470281.1">
    <property type="nucleotide sequence ID" value="NZ_JAMRYU010000007.1"/>
</dbReference>
<feature type="transmembrane region" description="Helical" evidence="8">
    <location>
        <begin position="239"/>
        <end position="257"/>
    </location>
</feature>
<comment type="caution">
    <text evidence="8">Lacks conserved residue(s) required for the propagation of feature annotation.</text>
</comment>
<evidence type="ECO:0000256" key="2">
    <source>
        <dbReference type="ARBA" id="ARBA00007783"/>
    </source>
</evidence>
<dbReference type="Proteomes" id="UP001141183">
    <property type="component" value="Unassembled WGS sequence"/>
</dbReference>
<evidence type="ECO:0000256" key="1">
    <source>
        <dbReference type="ARBA" id="ARBA00004651"/>
    </source>
</evidence>
<accession>A0A9X4AZS6</accession>
<dbReference type="InterPro" id="IPR047817">
    <property type="entry name" value="ABC2_TM_bact-type"/>
</dbReference>
<reference evidence="10" key="1">
    <citation type="submission" date="2022-05" db="EMBL/GenBank/DDBJ databases">
        <title>Draft genome sequence of Clostridium tertium strain CP3 isolated from Peru.</title>
        <authorList>
            <person name="Hurtado R."/>
            <person name="Lima L."/>
            <person name="Sousa T."/>
            <person name="Jaiswal A.K."/>
            <person name="Tiwari S."/>
            <person name="Maturrano L."/>
            <person name="Brenig B."/>
            <person name="Azevedo V."/>
        </authorList>
    </citation>
    <scope>NUCLEOTIDE SEQUENCE</scope>
    <source>
        <strain evidence="10">CP3</strain>
    </source>
</reference>
<protein>
    <recommendedName>
        <fullName evidence="8">Transport permease protein</fullName>
    </recommendedName>
</protein>
<name>A0A9X4AZS6_9CLOT</name>
<evidence type="ECO:0000313" key="10">
    <source>
        <dbReference type="EMBL" id="MDC4240159.1"/>
    </source>
</evidence>
<dbReference type="Pfam" id="PF01061">
    <property type="entry name" value="ABC2_membrane"/>
    <property type="match status" value="1"/>
</dbReference>
<evidence type="ECO:0000256" key="3">
    <source>
        <dbReference type="ARBA" id="ARBA00022448"/>
    </source>
</evidence>
<evidence type="ECO:0000256" key="5">
    <source>
        <dbReference type="ARBA" id="ARBA00022692"/>
    </source>
</evidence>
<dbReference type="PANTHER" id="PTHR30413">
    <property type="entry name" value="INNER MEMBRANE TRANSPORT PERMEASE"/>
    <property type="match status" value="1"/>
</dbReference>
<evidence type="ECO:0000256" key="7">
    <source>
        <dbReference type="ARBA" id="ARBA00023136"/>
    </source>
</evidence>
<dbReference type="GO" id="GO:0005886">
    <property type="term" value="C:plasma membrane"/>
    <property type="evidence" value="ECO:0007669"/>
    <property type="project" value="UniProtKB-SubCell"/>
</dbReference>
<dbReference type="InterPro" id="IPR013525">
    <property type="entry name" value="ABC2_TM"/>
</dbReference>
<evidence type="ECO:0000256" key="8">
    <source>
        <dbReference type="RuleBase" id="RU361157"/>
    </source>
</evidence>
<feature type="transmembrane region" description="Helical" evidence="8">
    <location>
        <begin position="117"/>
        <end position="137"/>
    </location>
</feature>
<feature type="domain" description="ABC transmembrane type-2" evidence="9">
    <location>
        <begin position="35"/>
        <end position="259"/>
    </location>
</feature>
<organism evidence="10 11">
    <name type="scientific">Clostridium tertium</name>
    <dbReference type="NCBI Taxonomy" id="1559"/>
    <lineage>
        <taxon>Bacteria</taxon>
        <taxon>Bacillati</taxon>
        <taxon>Bacillota</taxon>
        <taxon>Clostridia</taxon>
        <taxon>Eubacteriales</taxon>
        <taxon>Clostridiaceae</taxon>
        <taxon>Clostridium</taxon>
    </lineage>
</organism>
<feature type="transmembrane region" description="Helical" evidence="8">
    <location>
        <begin position="70"/>
        <end position="96"/>
    </location>
</feature>